<feature type="region of interest" description="Disordered" evidence="2">
    <location>
        <begin position="1"/>
        <end position="29"/>
    </location>
</feature>
<dbReference type="InterPro" id="IPR008914">
    <property type="entry name" value="PEBP"/>
</dbReference>
<evidence type="ECO:0000256" key="1">
    <source>
        <dbReference type="ARBA" id="ARBA00007120"/>
    </source>
</evidence>
<keyword evidence="4" id="KW-1185">Reference proteome</keyword>
<dbReference type="PANTHER" id="PTHR30289">
    <property type="entry name" value="UNCHARACTERIZED PROTEIN YBCL-RELATED"/>
    <property type="match status" value="1"/>
</dbReference>
<dbReference type="SUPFAM" id="SSF49777">
    <property type="entry name" value="PEBP-like"/>
    <property type="match status" value="1"/>
</dbReference>
<dbReference type="PANTHER" id="PTHR30289:SF1">
    <property type="entry name" value="PEBP (PHOSPHATIDYLETHANOLAMINE-BINDING PROTEIN) FAMILY PROTEIN"/>
    <property type="match status" value="1"/>
</dbReference>
<evidence type="ECO:0000313" key="4">
    <source>
        <dbReference type="Proteomes" id="UP000264006"/>
    </source>
</evidence>
<dbReference type="Proteomes" id="UP000264006">
    <property type="component" value="Chromosome"/>
</dbReference>
<dbReference type="Pfam" id="PF01161">
    <property type="entry name" value="PBP"/>
    <property type="match status" value="1"/>
</dbReference>
<dbReference type="EMBL" id="CP031165">
    <property type="protein sequence ID" value="AXV06889.1"/>
    <property type="molecule type" value="Genomic_DNA"/>
</dbReference>
<dbReference type="InterPro" id="IPR005247">
    <property type="entry name" value="YbhB_YbcL/LppC-like"/>
</dbReference>
<dbReference type="RefSeq" id="WP_114591472.1">
    <property type="nucleotide sequence ID" value="NZ_CAXIBR010000022.1"/>
</dbReference>
<organism evidence="3 4">
    <name type="scientific">Euzebya pacifica</name>
    <dbReference type="NCBI Taxonomy" id="1608957"/>
    <lineage>
        <taxon>Bacteria</taxon>
        <taxon>Bacillati</taxon>
        <taxon>Actinomycetota</taxon>
        <taxon>Nitriliruptoria</taxon>
        <taxon>Euzebyales</taxon>
    </lineage>
</organism>
<protein>
    <recommendedName>
        <fullName evidence="5">YbhB/YbcL family Raf kinase inhibitor-like protein</fullName>
    </recommendedName>
</protein>
<dbReference type="NCBIfam" id="TIGR00481">
    <property type="entry name" value="YbhB/YbcL family Raf kinase inhibitor-like protein"/>
    <property type="match status" value="1"/>
</dbReference>
<dbReference type="CDD" id="cd00865">
    <property type="entry name" value="PEBP_bact_arch"/>
    <property type="match status" value="1"/>
</dbReference>
<gene>
    <name evidence="3" type="ORF">DVS28_a2207</name>
</gene>
<proteinExistence type="inferred from homology"/>
<sequence length="157" mass="17301">MSAFELTSPAFDHDDELPERFTQDGTDVSPPIRWSGVPDGTAELVLIAENRDADEGVVTHWVVYGILPEETSELPEDMGDQALVQAETFELCQGLNEFDNSGYTGPLPLDERGRHRMFFRLFALDVVLDVPPGITRMELKKAAEGHIIGTAEMVGLA</sequence>
<name>A0A346XXE2_9ACTN</name>
<comment type="similarity">
    <text evidence="1">Belongs to the UPF0098 family.</text>
</comment>
<dbReference type="InterPro" id="IPR036610">
    <property type="entry name" value="PEBP-like_sf"/>
</dbReference>
<evidence type="ECO:0000313" key="3">
    <source>
        <dbReference type="EMBL" id="AXV06889.1"/>
    </source>
</evidence>
<accession>A0A346XXE2</accession>
<evidence type="ECO:0008006" key="5">
    <source>
        <dbReference type="Google" id="ProtNLM"/>
    </source>
</evidence>
<dbReference type="OrthoDB" id="9797506at2"/>
<dbReference type="Gene3D" id="3.90.280.10">
    <property type="entry name" value="PEBP-like"/>
    <property type="match status" value="1"/>
</dbReference>
<dbReference type="KEGG" id="euz:DVS28_a2207"/>
<reference evidence="3 4" key="1">
    <citation type="submission" date="2018-09" db="EMBL/GenBank/DDBJ databases">
        <title>Complete genome sequence of Euzebya sp. DY32-46 isolated from seawater of Pacific Ocean.</title>
        <authorList>
            <person name="Xu L."/>
            <person name="Wu Y.-H."/>
            <person name="Xu X.-W."/>
        </authorList>
    </citation>
    <scope>NUCLEOTIDE SEQUENCE [LARGE SCALE GENOMIC DNA]</scope>
    <source>
        <strain evidence="3 4">DY32-46</strain>
    </source>
</reference>
<evidence type="ECO:0000256" key="2">
    <source>
        <dbReference type="SAM" id="MobiDB-lite"/>
    </source>
</evidence>
<dbReference type="AlphaFoldDB" id="A0A346XXE2"/>